<dbReference type="GO" id="GO:0006310">
    <property type="term" value="P:DNA recombination"/>
    <property type="evidence" value="ECO:0007669"/>
    <property type="project" value="UniProtKB-KW"/>
</dbReference>
<dbReference type="Proteomes" id="UP000007842">
    <property type="component" value="Chromosome"/>
</dbReference>
<dbReference type="Gene3D" id="1.10.443.10">
    <property type="entry name" value="Intergrase catalytic core"/>
    <property type="match status" value="1"/>
</dbReference>
<dbReference type="PATRIC" id="fig|1003195.29.peg.499"/>
<dbReference type="HOGENOM" id="CLU_027562_17_2_11"/>
<proteinExistence type="predicted"/>
<dbReference type="Pfam" id="PF00589">
    <property type="entry name" value="Phage_integrase"/>
    <property type="match status" value="1"/>
</dbReference>
<dbReference type="KEGG" id="sct:SCAT_0494"/>
<evidence type="ECO:0000259" key="2">
    <source>
        <dbReference type="PROSITE" id="PS51898"/>
    </source>
</evidence>
<dbReference type="InterPro" id="IPR011010">
    <property type="entry name" value="DNA_brk_join_enz"/>
</dbReference>
<dbReference type="EMBL" id="CP003219">
    <property type="protein sequence ID" value="AEW92874.1"/>
    <property type="molecule type" value="Genomic_DNA"/>
</dbReference>
<dbReference type="AlphaFoldDB" id="F8JRW5"/>
<dbReference type="eggNOG" id="COG0582">
    <property type="taxonomic scope" value="Bacteria"/>
</dbReference>
<protein>
    <submittedName>
        <fullName evidence="3">Integrase family protein</fullName>
    </submittedName>
</protein>
<accession>G8WPT5</accession>
<accession>F8JRW5</accession>
<dbReference type="GO" id="GO:0015074">
    <property type="term" value="P:DNA integration"/>
    <property type="evidence" value="ECO:0007669"/>
    <property type="project" value="InterPro"/>
</dbReference>
<evidence type="ECO:0000313" key="3">
    <source>
        <dbReference type="EMBL" id="AEW92874.1"/>
    </source>
</evidence>
<dbReference type="InterPro" id="IPR002104">
    <property type="entry name" value="Integrase_catalytic"/>
</dbReference>
<evidence type="ECO:0000256" key="1">
    <source>
        <dbReference type="ARBA" id="ARBA00023172"/>
    </source>
</evidence>
<dbReference type="PROSITE" id="PS51898">
    <property type="entry name" value="TYR_RECOMBINASE"/>
    <property type="match status" value="1"/>
</dbReference>
<dbReference type="InterPro" id="IPR013762">
    <property type="entry name" value="Integrase-like_cat_sf"/>
</dbReference>
<name>F8JRW5_STREN</name>
<sequence length="242" mass="26602">MPLTTDEPRRLLTTPQGRQHAAQFELPLCKGDILGLRWVDLSLDAGTATVRRTHTSGLATLPTKTISSELRIALPAFCVVSPRGHRELQAREKEQTGIDRQDSGYVFTRPGGHPIEPATFTRHFNTLLRDAQLQPIRIRDLRHVTATLLLEQGVEFVVIKELLGHAHTGVPATVCTHVRLHLQRQAMDLLRHALGNLSRATVGPDDGVAPPLCAAARPLTLPSTTAVRQLMGPTGNMFRWGP</sequence>
<reference evidence="4" key="1">
    <citation type="submission" date="2011-12" db="EMBL/GenBank/DDBJ databases">
        <title>Complete genome sequence of Streptomyces cattleya strain DSM 46488.</title>
        <authorList>
            <person name="Ou H.-Y."/>
            <person name="Li P."/>
            <person name="Zhao C."/>
            <person name="O'Hagan D."/>
            <person name="Deng Z."/>
        </authorList>
    </citation>
    <scope>NUCLEOTIDE SEQUENCE [LARGE SCALE GENOMIC DNA]</scope>
    <source>
        <strain evidence="4">ATCC 35852 / DSM 46488 / JCM 4925 / NBRC 14057 / NRRL 8057</strain>
    </source>
</reference>
<dbReference type="GO" id="GO:0003677">
    <property type="term" value="F:DNA binding"/>
    <property type="evidence" value="ECO:0007669"/>
    <property type="project" value="InterPro"/>
</dbReference>
<dbReference type="SUPFAM" id="SSF56349">
    <property type="entry name" value="DNA breaking-rejoining enzymes"/>
    <property type="match status" value="1"/>
</dbReference>
<gene>
    <name evidence="3" type="ordered locus">SCATT_05030</name>
</gene>
<dbReference type="KEGG" id="scy:SCATT_05030"/>
<feature type="domain" description="Tyr recombinase" evidence="2">
    <location>
        <begin position="1"/>
        <end position="188"/>
    </location>
</feature>
<keyword evidence="1" id="KW-0233">DNA recombination</keyword>
<keyword evidence="4" id="KW-1185">Reference proteome</keyword>
<organism evidence="3 4">
    <name type="scientific">Streptantibioticus cattleyicolor (strain ATCC 35852 / DSM 46488 / JCM 4925 / NBRC 14057 / NRRL 8057)</name>
    <name type="common">Streptomyces cattleya</name>
    <dbReference type="NCBI Taxonomy" id="1003195"/>
    <lineage>
        <taxon>Bacteria</taxon>
        <taxon>Bacillati</taxon>
        <taxon>Actinomycetota</taxon>
        <taxon>Actinomycetes</taxon>
        <taxon>Kitasatosporales</taxon>
        <taxon>Streptomycetaceae</taxon>
        <taxon>Streptantibioticus</taxon>
    </lineage>
</organism>
<dbReference type="STRING" id="1003195.SCATT_05030"/>
<evidence type="ECO:0000313" key="4">
    <source>
        <dbReference type="Proteomes" id="UP000007842"/>
    </source>
</evidence>
<dbReference type="RefSeq" id="WP_014141270.1">
    <property type="nucleotide sequence ID" value="NC_016111.1"/>
</dbReference>